<dbReference type="AlphaFoldDB" id="Q1MQ16"/>
<dbReference type="Pfam" id="PF08345">
    <property type="entry name" value="YscJ_FliF_C"/>
    <property type="match status" value="1"/>
</dbReference>
<keyword evidence="14" id="KW-0969">Cilium</keyword>
<keyword evidence="14" id="KW-0449">Lipoprotein</keyword>
<dbReference type="Pfam" id="PF01514">
    <property type="entry name" value="YscJ_FliF"/>
    <property type="match status" value="1"/>
</dbReference>
<dbReference type="STRING" id="363253.LI0857"/>
<dbReference type="KEGG" id="lip:LI0857"/>
<evidence type="ECO:0000313" key="15">
    <source>
        <dbReference type="Proteomes" id="UP000002430"/>
    </source>
</evidence>
<evidence type="ECO:0000256" key="7">
    <source>
        <dbReference type="ARBA" id="ARBA00023136"/>
    </source>
</evidence>
<dbReference type="InterPro" id="IPR045851">
    <property type="entry name" value="AMP-bd_C_sf"/>
</dbReference>
<feature type="transmembrane region" description="Helical" evidence="11">
    <location>
        <begin position="439"/>
        <end position="461"/>
    </location>
</feature>
<proteinExistence type="inferred from homology"/>
<dbReference type="GO" id="GO:0009431">
    <property type="term" value="C:bacterial-type flagellum basal body, MS ring"/>
    <property type="evidence" value="ECO:0007669"/>
    <property type="project" value="InterPro"/>
</dbReference>
<dbReference type="Proteomes" id="UP000002430">
    <property type="component" value="Chromosome"/>
</dbReference>
<keyword evidence="6 11" id="KW-1133">Transmembrane helix</keyword>
<evidence type="ECO:0000256" key="9">
    <source>
        <dbReference type="PIRNR" id="PIRNR004862"/>
    </source>
</evidence>
<dbReference type="eggNOG" id="COG1766">
    <property type="taxonomic scope" value="Bacteria"/>
</dbReference>
<organism evidence="14 15">
    <name type="scientific">Lawsonia intracellularis (strain PHE/MN1-00)</name>
    <dbReference type="NCBI Taxonomy" id="363253"/>
    <lineage>
        <taxon>Bacteria</taxon>
        <taxon>Pseudomonadati</taxon>
        <taxon>Thermodesulfobacteriota</taxon>
        <taxon>Desulfovibrionia</taxon>
        <taxon>Desulfovibrionales</taxon>
        <taxon>Desulfovibrionaceae</taxon>
        <taxon>Lawsonia</taxon>
    </lineage>
</organism>
<evidence type="ECO:0000259" key="12">
    <source>
        <dbReference type="Pfam" id="PF01514"/>
    </source>
</evidence>
<dbReference type="InterPro" id="IPR043427">
    <property type="entry name" value="YscJ/FliF"/>
</dbReference>
<dbReference type="PIRSF" id="PIRSF004862">
    <property type="entry name" value="FliF"/>
    <property type="match status" value="1"/>
</dbReference>
<dbReference type="PRINTS" id="PR01009">
    <property type="entry name" value="FLGMRINGFLIF"/>
</dbReference>
<comment type="function">
    <text evidence="9">The M ring may be actively involved in energy transduction.</text>
</comment>
<keyword evidence="8 9" id="KW-0975">Bacterial flagellum</keyword>
<evidence type="ECO:0000256" key="4">
    <source>
        <dbReference type="ARBA" id="ARBA00022475"/>
    </source>
</evidence>
<dbReference type="OrthoDB" id="9807026at2"/>
<comment type="subcellular location">
    <subcellularLocation>
        <location evidence="1 9">Bacterial flagellum basal body</location>
    </subcellularLocation>
    <subcellularLocation>
        <location evidence="2">Cell membrane</location>
        <topology evidence="2">Multi-pass membrane protein</topology>
    </subcellularLocation>
</comment>
<feature type="region of interest" description="Disordered" evidence="10">
    <location>
        <begin position="289"/>
        <end position="333"/>
    </location>
</feature>
<evidence type="ECO:0000256" key="11">
    <source>
        <dbReference type="SAM" id="Phobius"/>
    </source>
</evidence>
<keyword evidence="5 11" id="KW-0812">Transmembrane</keyword>
<feature type="domain" description="Flagellar M-ring C-terminal" evidence="13">
    <location>
        <begin position="254"/>
        <end position="413"/>
    </location>
</feature>
<evidence type="ECO:0000256" key="1">
    <source>
        <dbReference type="ARBA" id="ARBA00004117"/>
    </source>
</evidence>
<name>Q1MQ16_LAWIP</name>
<dbReference type="NCBIfam" id="TIGR00206">
    <property type="entry name" value="fliF"/>
    <property type="match status" value="1"/>
</dbReference>
<evidence type="ECO:0000256" key="5">
    <source>
        <dbReference type="ARBA" id="ARBA00022692"/>
    </source>
</evidence>
<keyword evidence="7 11" id="KW-0472">Membrane</keyword>
<dbReference type="PANTHER" id="PTHR30046">
    <property type="entry name" value="FLAGELLAR M-RING PROTEIN"/>
    <property type="match status" value="1"/>
</dbReference>
<dbReference type="InterPro" id="IPR000067">
    <property type="entry name" value="FlgMring_FliF"/>
</dbReference>
<dbReference type="Gene3D" id="3.30.300.30">
    <property type="match status" value="1"/>
</dbReference>
<dbReference type="PANTHER" id="PTHR30046:SF0">
    <property type="entry name" value="FLAGELLAR M-RING PROTEIN"/>
    <property type="match status" value="1"/>
</dbReference>
<evidence type="ECO:0000256" key="6">
    <source>
        <dbReference type="ARBA" id="ARBA00022989"/>
    </source>
</evidence>
<evidence type="ECO:0000256" key="8">
    <source>
        <dbReference type="ARBA" id="ARBA00023143"/>
    </source>
</evidence>
<dbReference type="RefSeq" id="WP_011526940.1">
    <property type="nucleotide sequence ID" value="NC_008011.1"/>
</dbReference>
<dbReference type="EMBL" id="AM180252">
    <property type="protein sequence ID" value="CAJ54911.1"/>
    <property type="molecule type" value="Genomic_DNA"/>
</dbReference>
<dbReference type="HOGENOM" id="CLU_028108_1_0_7"/>
<gene>
    <name evidence="14" type="primary">fliF</name>
    <name evidence="14" type="ordered locus">LI0857</name>
</gene>
<keyword evidence="4" id="KW-1003">Cell membrane</keyword>
<keyword evidence="15" id="KW-1185">Reference proteome</keyword>
<feature type="domain" description="Flagellar M-ring N-terminal" evidence="12">
    <location>
        <begin position="46"/>
        <end position="220"/>
    </location>
</feature>
<comment type="similarity">
    <text evidence="3 9">Belongs to the FliF family.</text>
</comment>
<feature type="transmembrane region" description="Helical" evidence="11">
    <location>
        <begin position="25"/>
        <end position="45"/>
    </location>
</feature>
<keyword evidence="14" id="KW-0966">Cell projection</keyword>
<dbReference type="InterPro" id="IPR006182">
    <property type="entry name" value="FliF_N_dom"/>
</dbReference>
<sequence length="554" mass="61994">MQNFISQIIARITEFWNNSNLTQKLFIGGSAVFVTLIFIGLMFWINRTDYKVLYSNLGPEDANHIIKTLQADKVSYQLADNGKTILVPASSVYDLRIKIAGEGGMVGSGIGFEIFDAVNVGQTDFVQRINYQRALQGELSRTISEFPNVESARVHLVIPQRSLFIEEQQKPSASVVLKLKNPSRKMDQKEVQGMVNMLVMAVEGLDKEHVSITDSLGKPLYFPNEDNLAGLSVTQREYKLKVEQGLERRIDELLIPLMGQGKVIAKVNVDLDFNQKTIRREIYDPNSSVIRSEQRSEETNRGQSNLESGSPDVNFRGDGPNGAMSTQEGTRETRTTNYEINREEQNIVGEVGQINRMTVAVVVDGTYVKEPNGEYKFVPRSQEELNRIRLLVSHAIGFDRARGDTIEVSSIPFDEADLPIEPPAAEVIAKYAERLGKPLLNALLAFLFLMLVVRPVILALIRPKVESEAIVEGLEGLPSAEEQLALYETQEEAAKAAAMEAVRIASEEEEEFESLKHLEDIKNYTLQLAENNIEQSILVLRGWMKDDTKTAISS</sequence>
<dbReference type="GO" id="GO:0003774">
    <property type="term" value="F:cytoskeletal motor activity"/>
    <property type="evidence" value="ECO:0007669"/>
    <property type="project" value="InterPro"/>
</dbReference>
<dbReference type="GO" id="GO:0005886">
    <property type="term" value="C:plasma membrane"/>
    <property type="evidence" value="ECO:0007669"/>
    <property type="project" value="UniProtKB-SubCell"/>
</dbReference>
<evidence type="ECO:0000259" key="13">
    <source>
        <dbReference type="Pfam" id="PF08345"/>
    </source>
</evidence>
<evidence type="ECO:0000256" key="3">
    <source>
        <dbReference type="ARBA" id="ARBA00007971"/>
    </source>
</evidence>
<protein>
    <recommendedName>
        <fullName evidence="9">Flagellar M-ring protein</fullName>
    </recommendedName>
</protein>
<reference evidence="14 15" key="1">
    <citation type="submission" date="2005-11" db="EMBL/GenBank/DDBJ databases">
        <title>The complete genome sequence of Lawsonia intracellularis: the causative agent of proliferative enteropathy.</title>
        <authorList>
            <person name="Kaur K."/>
            <person name="Zhang Q."/>
            <person name="Beckler D."/>
            <person name="Munir S."/>
            <person name="Li L."/>
            <person name="Kinsley K."/>
            <person name="Herron L."/>
            <person name="Peterson A."/>
            <person name="May B."/>
            <person name="Singh S."/>
            <person name="Gebhart C."/>
            <person name="Kapur V."/>
        </authorList>
    </citation>
    <scope>NUCLEOTIDE SEQUENCE [LARGE SCALE GENOMIC DNA]</scope>
    <source>
        <strain evidence="14 15">PHE/MN1-00</strain>
    </source>
</reference>
<evidence type="ECO:0000313" key="14">
    <source>
        <dbReference type="EMBL" id="CAJ54911.1"/>
    </source>
</evidence>
<dbReference type="InterPro" id="IPR013556">
    <property type="entry name" value="Flag_M-ring_C"/>
</dbReference>
<evidence type="ECO:0000256" key="2">
    <source>
        <dbReference type="ARBA" id="ARBA00004651"/>
    </source>
</evidence>
<evidence type="ECO:0000256" key="10">
    <source>
        <dbReference type="SAM" id="MobiDB-lite"/>
    </source>
</evidence>
<keyword evidence="14" id="KW-0282">Flagellum</keyword>
<accession>Q1MQ16</accession>
<dbReference type="GO" id="GO:0071973">
    <property type="term" value="P:bacterial-type flagellum-dependent cell motility"/>
    <property type="evidence" value="ECO:0007669"/>
    <property type="project" value="InterPro"/>
</dbReference>